<sequence>MWGFLSADGNTIFLAALLLMLLIGAVEAAGLGAGLGHDGLDGPNLDGHGASLLNWLNVGRLPLLMVIVVFLFAFGVTGLVLQQLIAGVFRHPAPAWLAGPLAAAVALPFTRVLSRVLARILPGDETTAVSRETLVGRVAVIVTGEARAGSPAQARVRDAHGQTHYVMVEPDEDGETFAQGTSVIIVRNAGARFLAIRNESEALL</sequence>
<keyword evidence="1" id="KW-1133">Transmembrane helix</keyword>
<dbReference type="InterPro" id="IPR010840">
    <property type="entry name" value="YqiJ_OB"/>
</dbReference>
<dbReference type="EMBL" id="QDKP01000034">
    <property type="protein sequence ID" value="PVM82786.1"/>
    <property type="molecule type" value="Genomic_DNA"/>
</dbReference>
<dbReference type="Pfam" id="PF21001">
    <property type="entry name" value="YqiJ_N"/>
    <property type="match status" value="1"/>
</dbReference>
<evidence type="ECO:0008006" key="6">
    <source>
        <dbReference type="Google" id="ProtNLM"/>
    </source>
</evidence>
<name>A0A2T9JGJ9_9CAUL</name>
<feature type="transmembrane region" description="Helical" evidence="1">
    <location>
        <begin position="61"/>
        <end position="81"/>
    </location>
</feature>
<keyword evidence="5" id="KW-1185">Reference proteome</keyword>
<keyword evidence="1" id="KW-0812">Transmembrane</keyword>
<evidence type="ECO:0000256" key="1">
    <source>
        <dbReference type="SAM" id="Phobius"/>
    </source>
</evidence>
<dbReference type="AlphaFoldDB" id="A0A2T9JGJ9"/>
<organism evidence="4 5">
    <name type="scientific">Caulobacter radicis</name>
    <dbReference type="NCBI Taxonomy" id="2172650"/>
    <lineage>
        <taxon>Bacteria</taxon>
        <taxon>Pseudomonadati</taxon>
        <taxon>Pseudomonadota</taxon>
        <taxon>Alphaproteobacteria</taxon>
        <taxon>Caulobacterales</taxon>
        <taxon>Caulobacteraceae</taxon>
        <taxon>Caulobacter</taxon>
    </lineage>
</organism>
<dbReference type="Pfam" id="PF07290">
    <property type="entry name" value="YqiJ_OB"/>
    <property type="match status" value="1"/>
</dbReference>
<proteinExistence type="predicted"/>
<dbReference type="Proteomes" id="UP000244913">
    <property type="component" value="Unassembled WGS sequence"/>
</dbReference>
<protein>
    <recommendedName>
        <fullName evidence="6">DUF1449 domain-containing protein</fullName>
    </recommendedName>
</protein>
<evidence type="ECO:0000313" key="4">
    <source>
        <dbReference type="EMBL" id="PVM82786.1"/>
    </source>
</evidence>
<keyword evidence="1" id="KW-0472">Membrane</keyword>
<reference evidence="4 5" key="1">
    <citation type="submission" date="2018-04" db="EMBL/GenBank/DDBJ databases">
        <title>The genome sequence of Caulobacter sp. 736.</title>
        <authorList>
            <person name="Gao J."/>
            <person name="Sun J."/>
        </authorList>
    </citation>
    <scope>NUCLEOTIDE SEQUENCE [LARGE SCALE GENOMIC DNA]</scope>
    <source>
        <strain evidence="4 5">736</strain>
    </source>
</reference>
<evidence type="ECO:0000313" key="5">
    <source>
        <dbReference type="Proteomes" id="UP000244913"/>
    </source>
</evidence>
<feature type="domain" description="Inner membrane protein YqiJ OB-fold" evidence="2">
    <location>
        <begin position="133"/>
        <end position="196"/>
    </location>
</feature>
<feature type="domain" description="Inner membrane protein YqiJ N-terminal" evidence="3">
    <location>
        <begin position="10"/>
        <end position="111"/>
    </location>
</feature>
<dbReference type="InterPro" id="IPR048376">
    <property type="entry name" value="YqiJ_N"/>
</dbReference>
<comment type="caution">
    <text evidence="4">The sequence shown here is derived from an EMBL/GenBank/DDBJ whole genome shotgun (WGS) entry which is preliminary data.</text>
</comment>
<accession>A0A2T9JGJ9</accession>
<dbReference type="RefSeq" id="WP_116567051.1">
    <property type="nucleotide sequence ID" value="NZ_QDKP01000034.1"/>
</dbReference>
<evidence type="ECO:0000259" key="2">
    <source>
        <dbReference type="Pfam" id="PF07290"/>
    </source>
</evidence>
<gene>
    <name evidence="4" type="ORF">DDF65_10650</name>
</gene>
<evidence type="ECO:0000259" key="3">
    <source>
        <dbReference type="Pfam" id="PF21001"/>
    </source>
</evidence>